<name>A0A839T2N8_AZOMA</name>
<dbReference type="AlphaFoldDB" id="A0A839T2N8"/>
<dbReference type="GO" id="GO:0042597">
    <property type="term" value="C:periplasmic space"/>
    <property type="evidence" value="ECO:0007669"/>
    <property type="project" value="UniProtKB-SubCell"/>
</dbReference>
<evidence type="ECO:0000256" key="8">
    <source>
        <dbReference type="PIRSR" id="PIRSR000005-1"/>
    </source>
</evidence>
<evidence type="ECO:0000313" key="12">
    <source>
        <dbReference type="EMBL" id="MBB3103817.1"/>
    </source>
</evidence>
<dbReference type="Proteomes" id="UP000549250">
    <property type="component" value="Unassembled WGS sequence"/>
</dbReference>
<dbReference type="GO" id="GO:0020037">
    <property type="term" value="F:heme binding"/>
    <property type="evidence" value="ECO:0007669"/>
    <property type="project" value="InterPro"/>
</dbReference>
<comment type="subcellular location">
    <subcellularLocation>
        <location evidence="1">Periplasm</location>
    </subcellularLocation>
</comment>
<comment type="caution">
    <text evidence="12">The sequence shown here is derived from an EMBL/GenBank/DDBJ whole genome shotgun (WGS) entry which is preliminary data.</text>
</comment>
<feature type="binding site" description="axial binding residue" evidence="9">
    <location>
        <position position="78"/>
    </location>
    <ligand>
        <name>heme c</name>
        <dbReference type="ChEBI" id="CHEBI:61717"/>
        <label>1</label>
    </ligand>
    <ligandPart>
        <name>Fe</name>
        <dbReference type="ChEBI" id="CHEBI:18248"/>
    </ligandPart>
</feature>
<feature type="binding site" description="covalent" evidence="8">
    <location>
        <position position="131"/>
    </location>
    <ligand>
        <name>heme c</name>
        <dbReference type="ChEBI" id="CHEBI:61717"/>
        <label>2</label>
    </ligand>
</feature>
<dbReference type="GO" id="GO:0009055">
    <property type="term" value="F:electron transfer activity"/>
    <property type="evidence" value="ECO:0007669"/>
    <property type="project" value="InterPro"/>
</dbReference>
<keyword evidence="13" id="KW-1185">Reference proteome</keyword>
<dbReference type="SUPFAM" id="SSF46626">
    <property type="entry name" value="Cytochrome c"/>
    <property type="match status" value="2"/>
</dbReference>
<sequence>MKRVLASLLLALGLVGQVQAQGDPQAGRGKAALCGACHGMDGNSPVPNFPKLAGQGEPYLLKQLREIKAGSGRKVFEMTGMLDARDEQELADIAAYFAMQKPLSGYADPALVERGEQLFRGGDMALGVPACSGCHAPDGVGNGPARFPRLAGQHSAYTAKQLNDFRDGVRSNDGDAMPMRAIAARLGKRDIEALASYIQGLH</sequence>
<dbReference type="GO" id="GO:0005506">
    <property type="term" value="F:iron ion binding"/>
    <property type="evidence" value="ECO:0007669"/>
    <property type="project" value="InterPro"/>
</dbReference>
<keyword evidence="5" id="KW-0574">Periplasm</keyword>
<protein>
    <submittedName>
        <fullName evidence="12">Cytochrome c553</fullName>
    </submittedName>
</protein>
<dbReference type="InterPro" id="IPR036909">
    <property type="entry name" value="Cyt_c-like_dom_sf"/>
</dbReference>
<gene>
    <name evidence="12" type="ORF">FHR87_002227</name>
</gene>
<feature type="binding site" description="covalent" evidence="8">
    <location>
        <position position="134"/>
    </location>
    <ligand>
        <name>heme c</name>
        <dbReference type="ChEBI" id="CHEBI:61717"/>
        <label>2</label>
    </ligand>
</feature>
<reference evidence="12 13" key="1">
    <citation type="submission" date="2020-08" db="EMBL/GenBank/DDBJ databases">
        <title>Genomic Encyclopedia of Type Strains, Phase III (KMG-III): the genomes of soil and plant-associated and newly described type strains.</title>
        <authorList>
            <person name="Whitman W."/>
        </authorList>
    </citation>
    <scope>NUCLEOTIDE SEQUENCE [LARGE SCALE GENOMIC DNA]</scope>
    <source>
        <strain evidence="12 13">CECT 4462</strain>
    </source>
</reference>
<evidence type="ECO:0000256" key="3">
    <source>
        <dbReference type="ARBA" id="ARBA00022617"/>
    </source>
</evidence>
<feature type="domain" description="Cytochrome c" evidence="11">
    <location>
        <begin position="110"/>
        <end position="202"/>
    </location>
</feature>
<dbReference type="PROSITE" id="PS51007">
    <property type="entry name" value="CYTC"/>
    <property type="match status" value="2"/>
</dbReference>
<evidence type="ECO:0000256" key="10">
    <source>
        <dbReference type="SAM" id="SignalP"/>
    </source>
</evidence>
<dbReference type="RefSeq" id="WP_183166735.1">
    <property type="nucleotide sequence ID" value="NZ_JACHXI010000010.1"/>
</dbReference>
<comment type="PTM">
    <text evidence="8">Binds 2 heme c groups covalently per subunit.</text>
</comment>
<keyword evidence="6" id="KW-0249">Electron transport</keyword>
<evidence type="ECO:0000256" key="2">
    <source>
        <dbReference type="ARBA" id="ARBA00022448"/>
    </source>
</evidence>
<keyword evidence="4 9" id="KW-0479">Metal-binding</keyword>
<feature type="binding site" description="axial binding residue" evidence="9">
    <location>
        <position position="38"/>
    </location>
    <ligand>
        <name>heme c</name>
        <dbReference type="ChEBI" id="CHEBI:61717"/>
        <label>1</label>
    </ligand>
    <ligandPart>
        <name>Fe</name>
        <dbReference type="ChEBI" id="CHEBI:18248"/>
    </ligandPart>
</feature>
<evidence type="ECO:0000259" key="11">
    <source>
        <dbReference type="PROSITE" id="PS51007"/>
    </source>
</evidence>
<keyword evidence="7 9" id="KW-0408">Iron</keyword>
<evidence type="ECO:0000256" key="7">
    <source>
        <dbReference type="ARBA" id="ARBA00023004"/>
    </source>
</evidence>
<dbReference type="Pfam" id="PF00034">
    <property type="entry name" value="Cytochrom_C"/>
    <property type="match status" value="2"/>
</dbReference>
<feature type="binding site" description="covalent" evidence="8">
    <location>
        <position position="34"/>
    </location>
    <ligand>
        <name>heme c</name>
        <dbReference type="ChEBI" id="CHEBI:61717"/>
        <label>1</label>
    </ligand>
</feature>
<organism evidence="12 13">
    <name type="scientific">Azomonas macrocytogenes</name>
    <name type="common">Azotobacter macrocytogenes</name>
    <dbReference type="NCBI Taxonomy" id="69962"/>
    <lineage>
        <taxon>Bacteria</taxon>
        <taxon>Pseudomonadati</taxon>
        <taxon>Pseudomonadota</taxon>
        <taxon>Gammaproteobacteria</taxon>
        <taxon>Pseudomonadales</taxon>
        <taxon>Pseudomonadaceae</taxon>
        <taxon>Azomonas</taxon>
    </lineage>
</organism>
<feature type="domain" description="Cytochrome c" evidence="11">
    <location>
        <begin position="22"/>
        <end position="101"/>
    </location>
</feature>
<evidence type="ECO:0000256" key="5">
    <source>
        <dbReference type="ARBA" id="ARBA00022764"/>
    </source>
</evidence>
<dbReference type="EMBL" id="JACHXI010000010">
    <property type="protein sequence ID" value="MBB3103817.1"/>
    <property type="molecule type" value="Genomic_DNA"/>
</dbReference>
<evidence type="ECO:0000256" key="6">
    <source>
        <dbReference type="ARBA" id="ARBA00022982"/>
    </source>
</evidence>
<evidence type="ECO:0000313" key="13">
    <source>
        <dbReference type="Proteomes" id="UP000549250"/>
    </source>
</evidence>
<dbReference type="InterPro" id="IPR050597">
    <property type="entry name" value="Cytochrome_c_Oxidase_Subunit"/>
</dbReference>
<proteinExistence type="predicted"/>
<dbReference type="PIRSF" id="PIRSF000005">
    <property type="entry name" value="Cytochrome_c4"/>
    <property type="match status" value="1"/>
</dbReference>
<accession>A0A839T2N8</accession>
<dbReference type="InterPro" id="IPR024167">
    <property type="entry name" value="Cytochrome_c4-like"/>
</dbReference>
<feature type="chain" id="PRO_5032498563" evidence="10">
    <location>
        <begin position="21"/>
        <end position="202"/>
    </location>
</feature>
<evidence type="ECO:0000256" key="9">
    <source>
        <dbReference type="PIRSR" id="PIRSR000005-2"/>
    </source>
</evidence>
<feature type="binding site" description="axial binding residue" evidence="9">
    <location>
        <position position="179"/>
    </location>
    <ligand>
        <name>heme c</name>
        <dbReference type="ChEBI" id="CHEBI:61717"/>
        <label>2</label>
    </ligand>
    <ligandPart>
        <name>Fe</name>
        <dbReference type="ChEBI" id="CHEBI:18248"/>
    </ligandPart>
</feature>
<keyword evidence="10" id="KW-0732">Signal</keyword>
<dbReference type="PANTHER" id="PTHR33751">
    <property type="entry name" value="CBB3-TYPE CYTOCHROME C OXIDASE SUBUNIT FIXP"/>
    <property type="match status" value="1"/>
</dbReference>
<evidence type="ECO:0000256" key="4">
    <source>
        <dbReference type="ARBA" id="ARBA00022723"/>
    </source>
</evidence>
<feature type="binding site" description="axial binding residue" evidence="9">
    <location>
        <position position="135"/>
    </location>
    <ligand>
        <name>heme c</name>
        <dbReference type="ChEBI" id="CHEBI:61717"/>
        <label>2</label>
    </ligand>
    <ligandPart>
        <name>Fe</name>
        <dbReference type="ChEBI" id="CHEBI:18248"/>
    </ligandPart>
</feature>
<dbReference type="InterPro" id="IPR009056">
    <property type="entry name" value="Cyt_c-like_dom"/>
</dbReference>
<feature type="binding site" description="covalent" evidence="8">
    <location>
        <position position="37"/>
    </location>
    <ligand>
        <name>heme c</name>
        <dbReference type="ChEBI" id="CHEBI:61717"/>
        <label>1</label>
    </ligand>
</feature>
<keyword evidence="2" id="KW-0813">Transport</keyword>
<dbReference type="PANTHER" id="PTHR33751:SF9">
    <property type="entry name" value="CYTOCHROME C4"/>
    <property type="match status" value="1"/>
</dbReference>
<evidence type="ECO:0000256" key="1">
    <source>
        <dbReference type="ARBA" id="ARBA00004418"/>
    </source>
</evidence>
<feature type="signal peptide" evidence="10">
    <location>
        <begin position="1"/>
        <end position="20"/>
    </location>
</feature>
<dbReference type="Gene3D" id="1.10.760.10">
    <property type="entry name" value="Cytochrome c-like domain"/>
    <property type="match status" value="2"/>
</dbReference>
<keyword evidence="3 8" id="KW-0349">Heme</keyword>